<reference evidence="2" key="1">
    <citation type="submission" date="2020-05" db="EMBL/GenBank/DDBJ databases">
        <authorList>
            <person name="Chiriac C."/>
            <person name="Salcher M."/>
            <person name="Ghai R."/>
            <person name="Kavagutti S V."/>
        </authorList>
    </citation>
    <scope>NUCLEOTIDE SEQUENCE</scope>
</reference>
<dbReference type="InterPro" id="IPR056209">
    <property type="entry name" value="SU10_adaptor"/>
</dbReference>
<dbReference type="EMBL" id="LR796192">
    <property type="protein sequence ID" value="CAB4126130.1"/>
    <property type="molecule type" value="Genomic_DNA"/>
</dbReference>
<proteinExistence type="predicted"/>
<sequence>MALATYSDLRAAIARVLQRSDLVAAIPDLIALAESQMAQRLDSRLQDSVSTLSTASGVETVTLPTDILNVRSLTVTSTSPDICLDYVSPERLRTDYGYGTSGAPLVYTIAGALAYLAPVPDQVYTLSIVYQARVPALSDSATTNYVLTNYPDVYLYGALANAGPYIEDNARVTQWKQAFQQAIEGVNAVDWHSGSTMTIRADVNR</sequence>
<evidence type="ECO:0000313" key="1">
    <source>
        <dbReference type="EMBL" id="CAB4126130.1"/>
    </source>
</evidence>
<accession>A0A6J7WAR9</accession>
<name>A0A6J7WAR9_9CAUD</name>
<evidence type="ECO:0000313" key="2">
    <source>
        <dbReference type="EMBL" id="CAB5194655.1"/>
    </source>
</evidence>
<dbReference type="Pfam" id="PF24175">
    <property type="entry name" value="SU10_adaptor"/>
    <property type="match status" value="1"/>
</dbReference>
<protein>
    <submittedName>
        <fullName evidence="2">Uncharacterized protein</fullName>
    </submittedName>
</protein>
<dbReference type="EMBL" id="LR798218">
    <property type="protein sequence ID" value="CAB5194655.1"/>
    <property type="molecule type" value="Genomic_DNA"/>
</dbReference>
<organism evidence="2">
    <name type="scientific">uncultured Caudovirales phage</name>
    <dbReference type="NCBI Taxonomy" id="2100421"/>
    <lineage>
        <taxon>Viruses</taxon>
        <taxon>Duplodnaviria</taxon>
        <taxon>Heunggongvirae</taxon>
        <taxon>Uroviricota</taxon>
        <taxon>Caudoviricetes</taxon>
        <taxon>Peduoviridae</taxon>
        <taxon>Maltschvirus</taxon>
        <taxon>Maltschvirus maltsch</taxon>
    </lineage>
</organism>
<gene>
    <name evidence="2" type="ORF">UFOVP170_14</name>
    <name evidence="1" type="ORF">UFOVP73_54</name>
</gene>